<feature type="transmembrane region" description="Helical" evidence="1">
    <location>
        <begin position="382"/>
        <end position="403"/>
    </location>
</feature>
<dbReference type="Proteomes" id="UP000244929">
    <property type="component" value="Chromosome"/>
</dbReference>
<protein>
    <recommendedName>
        <fullName evidence="5">DUF3999 domain-containing protein</fullName>
    </recommendedName>
</protein>
<keyword evidence="2" id="KW-0732">Signal</keyword>
<keyword evidence="1" id="KW-1133">Transmembrane helix</keyword>
<evidence type="ECO:0000256" key="2">
    <source>
        <dbReference type="SAM" id="SignalP"/>
    </source>
</evidence>
<evidence type="ECO:0008006" key="5">
    <source>
        <dbReference type="Google" id="ProtNLM"/>
    </source>
</evidence>
<evidence type="ECO:0000256" key="1">
    <source>
        <dbReference type="SAM" id="Phobius"/>
    </source>
</evidence>
<dbReference type="EMBL" id="CP029186">
    <property type="protein sequence ID" value="AWH85254.1"/>
    <property type="molecule type" value="Genomic_DNA"/>
</dbReference>
<accession>A0A2S1QY02</accession>
<dbReference type="AlphaFoldDB" id="A0A2S1QY02"/>
<sequence length="412" mass="46180">MKGMMMKLFKIFLLLISCSAFAQQYTVSAKLSGIKKDGPHVIYVGSQFRSLTDEQPEIIRILDSKNKEVPYFLEYSPSEVNAQAFKQYPIISRTKSEGKSSSVTIENIVGSKMQELILAIANTDAVKTYSISGSNDNKEFFGLVNSQVLDGLYNPADTRVYKTLFLPLHNYRYIKIEFDDKKTLPVNILEAGQLTESITPVAMEEIMPSVKMENTDGGKTTYISVRQKHRTLINRIVFDISAPTFYKRSVRILADREIKKRKKSTVTTVTLNGFELDSSTKNVIDLEDFAEKDFTLEIDNGANPPLKIASVKFYQTPLRIVADLKAGEHYTVVSGNTHVGSAEYDFINFKDKLPNNLPVAVLSDASAVNNEPSQKAQTHSPWIMWVCIAAGAAIVIYFCVSMVKDMKNKESK</sequence>
<reference evidence="3 4" key="1">
    <citation type="submission" date="2018-04" db="EMBL/GenBank/DDBJ databases">
        <title>Genome sequencing of Flavobacterium sp. HYN0059.</title>
        <authorList>
            <person name="Yi H."/>
            <person name="Baek C."/>
        </authorList>
    </citation>
    <scope>NUCLEOTIDE SEQUENCE [LARGE SCALE GENOMIC DNA]</scope>
    <source>
        <strain evidence="3 4">HYN0059</strain>
    </source>
</reference>
<proteinExistence type="predicted"/>
<keyword evidence="1" id="KW-0472">Membrane</keyword>
<keyword evidence="4" id="KW-1185">Reference proteome</keyword>
<evidence type="ECO:0000313" key="3">
    <source>
        <dbReference type="EMBL" id="AWH85254.1"/>
    </source>
</evidence>
<gene>
    <name evidence="3" type="ORF">HYN59_09040</name>
</gene>
<name>A0A2S1QY02_9FLAO</name>
<organism evidence="3 4">
    <name type="scientific">Flavobacterium album</name>
    <dbReference type="NCBI Taxonomy" id="2175091"/>
    <lineage>
        <taxon>Bacteria</taxon>
        <taxon>Pseudomonadati</taxon>
        <taxon>Bacteroidota</taxon>
        <taxon>Flavobacteriia</taxon>
        <taxon>Flavobacteriales</taxon>
        <taxon>Flavobacteriaceae</taxon>
        <taxon>Flavobacterium</taxon>
    </lineage>
</organism>
<feature type="chain" id="PRO_5015441374" description="DUF3999 domain-containing protein" evidence="2">
    <location>
        <begin position="23"/>
        <end position="412"/>
    </location>
</feature>
<keyword evidence="1" id="KW-0812">Transmembrane</keyword>
<dbReference type="KEGG" id="falb:HYN59_09040"/>
<evidence type="ECO:0000313" key="4">
    <source>
        <dbReference type="Proteomes" id="UP000244929"/>
    </source>
</evidence>
<feature type="signal peptide" evidence="2">
    <location>
        <begin position="1"/>
        <end position="22"/>
    </location>
</feature>